<sequence length="158" mass="18048">MHKNLDSLTERFDKSLIVLMQNLGPQLINRAQLDLTPGQVFMLHLIRNERLSSVSKLAEKMEVAPSAITVMLDRLENHGFVSRTRDTSDRRVVIIELTDAGERELDYVLKVRKTIIQHCFKQMDANELIPFIEGLEKLSSISQKMELVEVLGLSMEGE</sequence>
<dbReference type="SUPFAM" id="SSF46785">
    <property type="entry name" value="Winged helix' DNA-binding domain"/>
    <property type="match status" value="1"/>
</dbReference>
<reference evidence="3 4" key="1">
    <citation type="submission" date="2023-03" db="EMBL/GenBank/DDBJ databases">
        <title>Bacillus Genome Sequencing.</title>
        <authorList>
            <person name="Dunlap C."/>
        </authorList>
    </citation>
    <scope>NUCLEOTIDE SEQUENCE [LARGE SCALE GENOMIC DNA]</scope>
    <source>
        <strain evidence="3 4">B-23453</strain>
    </source>
</reference>
<dbReference type="Pfam" id="PF01047">
    <property type="entry name" value="MarR"/>
    <property type="match status" value="1"/>
</dbReference>
<name>A0ABU6MG40_9BACI</name>
<gene>
    <name evidence="3" type="ORF">P4T90_11255</name>
</gene>
<feature type="domain" description="HTH marR-type" evidence="2">
    <location>
        <begin position="1"/>
        <end position="140"/>
    </location>
</feature>
<dbReference type="PRINTS" id="PR00598">
    <property type="entry name" value="HTHMARR"/>
</dbReference>
<dbReference type="PROSITE" id="PS50995">
    <property type="entry name" value="HTH_MARR_2"/>
    <property type="match status" value="1"/>
</dbReference>
<accession>A0ABU6MG40</accession>
<dbReference type="SMART" id="SM00347">
    <property type="entry name" value="HTH_MARR"/>
    <property type="match status" value="1"/>
</dbReference>
<evidence type="ECO:0000259" key="2">
    <source>
        <dbReference type="PROSITE" id="PS50995"/>
    </source>
</evidence>
<dbReference type="RefSeq" id="WP_066271382.1">
    <property type="nucleotide sequence ID" value="NZ_JARMAB010000013.1"/>
</dbReference>
<keyword evidence="4" id="KW-1185">Reference proteome</keyword>
<evidence type="ECO:0000313" key="3">
    <source>
        <dbReference type="EMBL" id="MED1203648.1"/>
    </source>
</evidence>
<dbReference type="InterPro" id="IPR039422">
    <property type="entry name" value="MarR/SlyA-like"/>
</dbReference>
<dbReference type="Proteomes" id="UP001341444">
    <property type="component" value="Unassembled WGS sequence"/>
</dbReference>
<dbReference type="InterPro" id="IPR000835">
    <property type="entry name" value="HTH_MarR-typ"/>
</dbReference>
<comment type="caution">
    <text evidence="3">The sequence shown here is derived from an EMBL/GenBank/DDBJ whole genome shotgun (WGS) entry which is preliminary data.</text>
</comment>
<organism evidence="3 4">
    <name type="scientific">Heyndrickxia acidicola</name>
    <dbReference type="NCBI Taxonomy" id="209389"/>
    <lineage>
        <taxon>Bacteria</taxon>
        <taxon>Bacillati</taxon>
        <taxon>Bacillota</taxon>
        <taxon>Bacilli</taxon>
        <taxon>Bacillales</taxon>
        <taxon>Bacillaceae</taxon>
        <taxon>Heyndrickxia</taxon>
    </lineage>
</organism>
<evidence type="ECO:0000256" key="1">
    <source>
        <dbReference type="ARBA" id="ARBA00023125"/>
    </source>
</evidence>
<dbReference type="PANTHER" id="PTHR33164:SF99">
    <property type="entry name" value="MARR FAMILY REGULATORY PROTEIN"/>
    <property type="match status" value="1"/>
</dbReference>
<dbReference type="Gene3D" id="1.10.10.10">
    <property type="entry name" value="Winged helix-like DNA-binding domain superfamily/Winged helix DNA-binding domain"/>
    <property type="match status" value="1"/>
</dbReference>
<protein>
    <submittedName>
        <fullName evidence="3">MarR family transcriptional regulator</fullName>
    </submittedName>
</protein>
<dbReference type="EMBL" id="JARMAB010000013">
    <property type="protein sequence ID" value="MED1203648.1"/>
    <property type="molecule type" value="Genomic_DNA"/>
</dbReference>
<dbReference type="PANTHER" id="PTHR33164">
    <property type="entry name" value="TRANSCRIPTIONAL REGULATOR, MARR FAMILY"/>
    <property type="match status" value="1"/>
</dbReference>
<proteinExistence type="predicted"/>
<evidence type="ECO:0000313" key="4">
    <source>
        <dbReference type="Proteomes" id="UP001341444"/>
    </source>
</evidence>
<dbReference type="InterPro" id="IPR036390">
    <property type="entry name" value="WH_DNA-bd_sf"/>
</dbReference>
<keyword evidence="1" id="KW-0238">DNA-binding</keyword>
<dbReference type="InterPro" id="IPR036388">
    <property type="entry name" value="WH-like_DNA-bd_sf"/>
</dbReference>